<dbReference type="InterPro" id="IPR028058">
    <property type="entry name" value="Fis1_TPR_N"/>
</dbReference>
<comment type="caution">
    <text evidence="2">The sequence shown here is derived from an EMBL/GenBank/DDBJ whole genome shotgun (WGS) entry which is preliminary data.</text>
</comment>
<dbReference type="Pfam" id="PF14852">
    <property type="entry name" value="Fis1_TPR_N"/>
    <property type="match status" value="1"/>
</dbReference>
<evidence type="ECO:0000256" key="1">
    <source>
        <dbReference type="ARBA" id="ARBA00023136"/>
    </source>
</evidence>
<dbReference type="InterPro" id="IPR016543">
    <property type="entry name" value="Fis1"/>
</dbReference>
<accession>A0A8T1NJA2</accession>
<dbReference type="EMBL" id="CM031822">
    <property type="protein sequence ID" value="KAG6629861.1"/>
    <property type="molecule type" value="Genomic_DNA"/>
</dbReference>
<dbReference type="GO" id="GO:0005778">
    <property type="term" value="C:peroxisomal membrane"/>
    <property type="evidence" value="ECO:0007669"/>
    <property type="project" value="TreeGrafter"/>
</dbReference>
<dbReference type="Pfam" id="PF14853">
    <property type="entry name" value="Fis1_TPR_C"/>
    <property type="match status" value="1"/>
</dbReference>
<dbReference type="PANTHER" id="PTHR13247:SF13">
    <property type="entry name" value="MITOCHONDRIAL FISSION 1 PROTEIN B"/>
    <property type="match status" value="1"/>
</dbReference>
<keyword evidence="3" id="KW-1185">Reference proteome</keyword>
<protein>
    <recommendedName>
        <fullName evidence="4">Mitochondrial fission 1 protein</fullName>
    </recommendedName>
</protein>
<evidence type="ECO:0000313" key="3">
    <source>
        <dbReference type="Proteomes" id="UP000811609"/>
    </source>
</evidence>
<organism evidence="2 3">
    <name type="scientific">Carya illinoinensis</name>
    <name type="common">Pecan</name>
    <dbReference type="NCBI Taxonomy" id="32201"/>
    <lineage>
        <taxon>Eukaryota</taxon>
        <taxon>Viridiplantae</taxon>
        <taxon>Streptophyta</taxon>
        <taxon>Embryophyta</taxon>
        <taxon>Tracheophyta</taxon>
        <taxon>Spermatophyta</taxon>
        <taxon>Magnoliopsida</taxon>
        <taxon>eudicotyledons</taxon>
        <taxon>Gunneridae</taxon>
        <taxon>Pentapetalae</taxon>
        <taxon>rosids</taxon>
        <taxon>fabids</taxon>
        <taxon>Fagales</taxon>
        <taxon>Juglandaceae</taxon>
        <taxon>Carya</taxon>
    </lineage>
</organism>
<dbReference type="Proteomes" id="UP000811609">
    <property type="component" value="Chromosome 14"/>
</dbReference>
<gene>
    <name evidence="2" type="ORF">CIPAW_14G114600</name>
</gene>
<dbReference type="AlphaFoldDB" id="A0A8T1NJA2"/>
<evidence type="ECO:0008006" key="4">
    <source>
        <dbReference type="Google" id="ProtNLM"/>
    </source>
</evidence>
<evidence type="ECO:0000313" key="2">
    <source>
        <dbReference type="EMBL" id="KAG6629861.1"/>
    </source>
</evidence>
<reference evidence="2" key="1">
    <citation type="submission" date="2020-12" db="EMBL/GenBank/DDBJ databases">
        <title>WGS assembly of Carya illinoinensis cv. Pawnee.</title>
        <authorList>
            <person name="Platts A."/>
            <person name="Shu S."/>
            <person name="Wright S."/>
            <person name="Barry K."/>
            <person name="Edger P."/>
            <person name="Pires J.C."/>
            <person name="Schmutz J."/>
        </authorList>
    </citation>
    <scope>NUCLEOTIDE SEQUENCE</scope>
    <source>
        <tissue evidence="2">Leaf</tissue>
    </source>
</reference>
<keyword evidence="1" id="KW-0472">Membrane</keyword>
<dbReference type="GO" id="GO:0005741">
    <property type="term" value="C:mitochondrial outer membrane"/>
    <property type="evidence" value="ECO:0007669"/>
    <property type="project" value="TreeGrafter"/>
</dbReference>
<dbReference type="GO" id="GO:0000266">
    <property type="term" value="P:mitochondrial fission"/>
    <property type="evidence" value="ECO:0007669"/>
    <property type="project" value="InterPro"/>
</dbReference>
<proteinExistence type="predicted"/>
<name>A0A8T1NJA2_CARIL</name>
<sequence length="194" mass="22149">MEANFFDSDVPSPWGDNDFVVVYRGGDDMPWCDNDFVISCERAVAEAKEGSSDDFLQECILRLLWALVHSRRLKDLHRGIAILEASLARTNSSLPKRDRLYLLAVGYFRTVDFMMSRYFVDECLMIAPDWRQAQALKKEVEDRIKYLQSYTGIGTVAAGIAAAAWHCCSWCRCCRSGCWLDCCSTDQEEVINFI</sequence>
<dbReference type="GO" id="GO:0000422">
    <property type="term" value="P:autophagy of mitochondrion"/>
    <property type="evidence" value="ECO:0007669"/>
    <property type="project" value="TreeGrafter"/>
</dbReference>
<dbReference type="InterPro" id="IPR028061">
    <property type="entry name" value="Fis1_TPR_C"/>
</dbReference>
<dbReference type="PANTHER" id="PTHR13247">
    <property type="entry name" value="TETRATRICOPEPTIDE REPEAT PROTEIN 11 TPR REPEAT PROTEIN 11"/>
    <property type="match status" value="1"/>
</dbReference>
<dbReference type="GO" id="GO:0016559">
    <property type="term" value="P:peroxisome fission"/>
    <property type="evidence" value="ECO:0007669"/>
    <property type="project" value="TreeGrafter"/>
</dbReference>